<feature type="region of interest" description="Disordered" evidence="1">
    <location>
        <begin position="135"/>
        <end position="163"/>
    </location>
</feature>
<dbReference type="Gene3D" id="3.40.50.300">
    <property type="entry name" value="P-loop containing nucleotide triphosphate hydrolases"/>
    <property type="match status" value="1"/>
</dbReference>
<reference evidence="3 4" key="1">
    <citation type="submission" date="2020-06" db="EMBL/GenBank/DDBJ databases">
        <authorList>
            <person name="Li R."/>
            <person name="Bekaert M."/>
        </authorList>
    </citation>
    <scope>NUCLEOTIDE SEQUENCE [LARGE SCALE GENOMIC DNA]</scope>
    <source>
        <strain evidence="4">wild</strain>
    </source>
</reference>
<evidence type="ECO:0000259" key="2">
    <source>
        <dbReference type="PROSITE" id="PS50017"/>
    </source>
</evidence>
<dbReference type="Pfam" id="PF00531">
    <property type="entry name" value="Death"/>
    <property type="match status" value="1"/>
</dbReference>
<dbReference type="SUPFAM" id="SSF47986">
    <property type="entry name" value="DEATH domain"/>
    <property type="match status" value="1"/>
</dbReference>
<dbReference type="GO" id="GO:0007165">
    <property type="term" value="P:signal transduction"/>
    <property type="evidence" value="ECO:0007669"/>
    <property type="project" value="InterPro"/>
</dbReference>
<organism evidence="3 4">
    <name type="scientific">Mytilus coruscus</name>
    <name type="common">Sea mussel</name>
    <dbReference type="NCBI Taxonomy" id="42192"/>
    <lineage>
        <taxon>Eukaryota</taxon>
        <taxon>Metazoa</taxon>
        <taxon>Spiralia</taxon>
        <taxon>Lophotrochozoa</taxon>
        <taxon>Mollusca</taxon>
        <taxon>Bivalvia</taxon>
        <taxon>Autobranchia</taxon>
        <taxon>Pteriomorphia</taxon>
        <taxon>Mytilida</taxon>
        <taxon>Mytiloidea</taxon>
        <taxon>Mytilidae</taxon>
        <taxon>Mytilinae</taxon>
        <taxon>Mytilus</taxon>
    </lineage>
</organism>
<dbReference type="Proteomes" id="UP000507470">
    <property type="component" value="Unassembled WGS sequence"/>
</dbReference>
<dbReference type="OrthoDB" id="6078784at2759"/>
<dbReference type="CDD" id="cd01670">
    <property type="entry name" value="Death"/>
    <property type="match status" value="1"/>
</dbReference>
<protein>
    <recommendedName>
        <fullName evidence="2">Death domain-containing protein</fullName>
    </recommendedName>
</protein>
<dbReference type="EMBL" id="CACVKT020008858">
    <property type="protein sequence ID" value="CAC5418040.1"/>
    <property type="molecule type" value="Genomic_DNA"/>
</dbReference>
<evidence type="ECO:0000313" key="4">
    <source>
        <dbReference type="Proteomes" id="UP000507470"/>
    </source>
</evidence>
<name>A0A6J8EC31_MYTCO</name>
<dbReference type="AlphaFoldDB" id="A0A6J8EC31"/>
<evidence type="ECO:0000256" key="1">
    <source>
        <dbReference type="SAM" id="MobiDB-lite"/>
    </source>
</evidence>
<gene>
    <name evidence="3" type="ORF">MCOR_50501</name>
</gene>
<keyword evidence="4" id="KW-1185">Reference proteome</keyword>
<evidence type="ECO:0000313" key="3">
    <source>
        <dbReference type="EMBL" id="CAC5418040.1"/>
    </source>
</evidence>
<feature type="region of interest" description="Disordered" evidence="1">
    <location>
        <begin position="97"/>
        <end position="122"/>
    </location>
</feature>
<dbReference type="Gene3D" id="1.10.533.10">
    <property type="entry name" value="Death Domain, Fas"/>
    <property type="match status" value="1"/>
</dbReference>
<feature type="compositionally biased region" description="Basic and acidic residues" evidence="1">
    <location>
        <begin position="109"/>
        <end position="120"/>
    </location>
</feature>
<dbReference type="InterPro" id="IPR027417">
    <property type="entry name" value="P-loop_NTPase"/>
</dbReference>
<dbReference type="InterPro" id="IPR011029">
    <property type="entry name" value="DEATH-like_dom_sf"/>
</dbReference>
<dbReference type="PROSITE" id="PS50017">
    <property type="entry name" value="DEATH_DOMAIN"/>
    <property type="match status" value="1"/>
</dbReference>
<dbReference type="InterPro" id="IPR000488">
    <property type="entry name" value="Death_dom"/>
</dbReference>
<dbReference type="SUPFAM" id="SSF52540">
    <property type="entry name" value="P-loop containing nucleoside triphosphate hydrolases"/>
    <property type="match status" value="1"/>
</dbReference>
<proteinExistence type="predicted"/>
<feature type="domain" description="Death" evidence="2">
    <location>
        <begin position="827"/>
        <end position="899"/>
    </location>
</feature>
<sequence length="912" mass="105648">MEPDDFKMFIAKGEYESFENRVYLAGACNVGKSCLASILIGEKISKKWISTNGLTIYFGRNGINLEDRKMVTLVKSDTNIIKKLLLGNPNIVSKKERKVKKPLLSEPRNVNEKATDHTDSSLKLSELNSLDKEFKYSDKKQENKNPRKAKDENPNVPSLTENVKTELPSYPRTYPKQHKVLAIQSDILKEIRTGKYKIKIAPSDLVDFGGQRCFDMTHQLFIQHKGTFVLMFDGRYELHTPLEEYPQGETGKDILVHWVNSILVYCKEDDNLLPLILFAATHSDCLEKDALLTKERNFTQELEKLFSNHVKKRHILYNKVFLINATNPNDPQIEHLKSKLVDIAFKQSTWGERRPVAWVPLELQISEMRTKHISVIRKERVQELNRLNEEFALTEHLIDVFLKIQHSLGKILYFDIPGLDKFIVVQPTIMVNILRSFITDQLFWPKQQDLRSILENTAHTGTVKRLQLFQIWSQSPFDVYLPTDQHKEYIINVLVHLDILVQPKHENKVETSDPLYMVPCVVQNKLPENLFPREEQKTICLAYHLKECAIPSALIFKLIAAAVIIWPLKEIDGRPCLFFQSAVLNIDDNNQLLIAVKGQRVIVYLTNSISKQFISPDVAASIQECMTSALQRVLHFYHECFGQKSIKIDEVSLFEKEVGLICNKEACLVSLACAKSKESWVCDNHQIEHDKTYCLYWIFEKQMNACSSKCKDENTLSLSPNDQHLVRIAEPISMTEFNMFIIYLGLTLKEWEDVKYQYNPQDVLGQKLMAMYKLKKKKEKDHQKPMRLKDLSDALKEINSPHCLCQIFREDTDLIDIASSKLQEIPSDEVLKMLPREIGNCIIQLGLELGISFSSIQETMYKYPKEMYEQLYDILRKWKQSRKSRPTVFNLMKALQQTQSGGLTFLREQYKT</sequence>
<accession>A0A6J8EC31</accession>
<feature type="compositionally biased region" description="Basic and acidic residues" evidence="1">
    <location>
        <begin position="135"/>
        <end position="153"/>
    </location>
</feature>